<name>A0A9P4N6F5_9PLEO</name>
<organism evidence="3 4">
    <name type="scientific">Lojkania enalia</name>
    <dbReference type="NCBI Taxonomy" id="147567"/>
    <lineage>
        <taxon>Eukaryota</taxon>
        <taxon>Fungi</taxon>
        <taxon>Dikarya</taxon>
        <taxon>Ascomycota</taxon>
        <taxon>Pezizomycotina</taxon>
        <taxon>Dothideomycetes</taxon>
        <taxon>Pleosporomycetidae</taxon>
        <taxon>Pleosporales</taxon>
        <taxon>Pleosporales incertae sedis</taxon>
        <taxon>Lojkania</taxon>
    </lineage>
</organism>
<dbReference type="PANTHER" id="PTHR31977">
    <property type="entry name" value="UPF0696 PROTEIN C11ORF68"/>
    <property type="match status" value="1"/>
</dbReference>
<dbReference type="Pfam" id="PF08939">
    <property type="entry name" value="Bles03"/>
    <property type="match status" value="1"/>
</dbReference>
<sequence length="313" mass="34942">MAEGDLVSGDGWISDESSFYGDGEEQERLLTLCENSNTKSFWKFHRKDLNNVLAKTRSMPPPVLHNRYQGKPDAWQLGESVDEFVRRLPPLSTPSHTFEWIWCANPHPEGQVKLACLNSSELRARGAELLHESLLKRADIKAQSSRIGKGSVTEALDQESEALKQKIAALAEKTNILTGKWMLFPSLEDVARVWKMVVEGTINNRLGCGAKVATDQGTSNSRLICVYTKDFRDDDDVVRVLRELVAMGLVQSGRGIYYKSDPYTLLDIYSSNAADYGLQASMYSSQKMLAAANIQNPSPAPQRKQTSLDTLRQ</sequence>
<comment type="caution">
    <text evidence="3">The sequence shown here is derived from an EMBL/GenBank/DDBJ whole genome shotgun (WGS) entry which is preliminary data.</text>
</comment>
<dbReference type="Proteomes" id="UP000800093">
    <property type="component" value="Unassembled WGS sequence"/>
</dbReference>
<evidence type="ECO:0000313" key="3">
    <source>
        <dbReference type="EMBL" id="KAF2267418.1"/>
    </source>
</evidence>
<dbReference type="AlphaFoldDB" id="A0A9P4N6F5"/>
<protein>
    <submittedName>
        <fullName evidence="3">DUF1917-domain-containing protein</fullName>
    </submittedName>
</protein>
<dbReference type="PANTHER" id="PTHR31977:SF1">
    <property type="entry name" value="UPF0696 PROTEIN C11ORF68"/>
    <property type="match status" value="1"/>
</dbReference>
<comment type="similarity">
    <text evidence="1">Belongs to the UPF0696 family.</text>
</comment>
<evidence type="ECO:0000313" key="4">
    <source>
        <dbReference type="Proteomes" id="UP000800093"/>
    </source>
</evidence>
<evidence type="ECO:0000256" key="1">
    <source>
        <dbReference type="ARBA" id="ARBA00010568"/>
    </source>
</evidence>
<accession>A0A9P4N6F5</accession>
<reference evidence="4" key="1">
    <citation type="journal article" date="2020" name="Stud. Mycol.">
        <title>101 Dothideomycetes genomes: A test case for predicting lifestyles and emergence of pathogens.</title>
        <authorList>
            <person name="Haridas S."/>
            <person name="Albert R."/>
            <person name="Binder M."/>
            <person name="Bloem J."/>
            <person name="LaButti K."/>
            <person name="Salamov A."/>
            <person name="Andreopoulos B."/>
            <person name="Baker S."/>
            <person name="Barry K."/>
            <person name="Bills G."/>
            <person name="Bluhm B."/>
            <person name="Cannon C."/>
            <person name="Castanera R."/>
            <person name="Culley D."/>
            <person name="Daum C."/>
            <person name="Ezra D."/>
            <person name="Gonzalez J."/>
            <person name="Henrissat B."/>
            <person name="Kuo A."/>
            <person name="Liang C."/>
            <person name="Lipzen A."/>
            <person name="Lutzoni F."/>
            <person name="Magnuson J."/>
            <person name="Mondo S."/>
            <person name="Nolan M."/>
            <person name="Ohm R."/>
            <person name="Pangilinan J."/>
            <person name="Park H.-J."/>
            <person name="Ramirez L."/>
            <person name="Alfaro M."/>
            <person name="Sun H."/>
            <person name="Tritt A."/>
            <person name="Yoshinaga Y."/>
            <person name="Zwiers L.-H."/>
            <person name="Turgeon B."/>
            <person name="Goodwin S."/>
            <person name="Spatafora J."/>
            <person name="Crous P."/>
            <person name="Grigoriev I."/>
        </authorList>
    </citation>
    <scope>NUCLEOTIDE SEQUENCE [LARGE SCALE GENOMIC DNA]</scope>
    <source>
        <strain evidence="4">CBS 304.66</strain>
    </source>
</reference>
<evidence type="ECO:0000256" key="2">
    <source>
        <dbReference type="SAM" id="MobiDB-lite"/>
    </source>
</evidence>
<feature type="region of interest" description="Disordered" evidence="2">
    <location>
        <begin position="294"/>
        <end position="313"/>
    </location>
</feature>
<dbReference type="EMBL" id="ML986591">
    <property type="protein sequence ID" value="KAF2267418.1"/>
    <property type="molecule type" value="Genomic_DNA"/>
</dbReference>
<gene>
    <name evidence="3" type="ORF">CC78DRAFT_566178</name>
</gene>
<dbReference type="Gene3D" id="3.30.760.10">
    <property type="entry name" value="RNA Cap, Translation Initiation Factor Eif4e"/>
    <property type="match status" value="1"/>
</dbReference>
<proteinExistence type="inferred from homology"/>
<dbReference type="OrthoDB" id="10067381at2759"/>
<dbReference type="InterPro" id="IPR023398">
    <property type="entry name" value="TIF_eIF4e-like"/>
</dbReference>
<dbReference type="InterPro" id="IPR015034">
    <property type="entry name" value="Bles03"/>
</dbReference>
<keyword evidence="4" id="KW-1185">Reference proteome</keyword>
<dbReference type="SUPFAM" id="SSF55418">
    <property type="entry name" value="eIF4e-like"/>
    <property type="match status" value="1"/>
</dbReference>